<evidence type="ECO:0000313" key="2">
    <source>
        <dbReference type="Proteomes" id="UP001612915"/>
    </source>
</evidence>
<organism evidence="1 2">
    <name type="scientific">Spongisporangium articulatum</name>
    <dbReference type="NCBI Taxonomy" id="3362603"/>
    <lineage>
        <taxon>Bacteria</taxon>
        <taxon>Bacillati</taxon>
        <taxon>Actinomycetota</taxon>
        <taxon>Actinomycetes</taxon>
        <taxon>Kineosporiales</taxon>
        <taxon>Kineosporiaceae</taxon>
        <taxon>Spongisporangium</taxon>
    </lineage>
</organism>
<sequence length="252" mass="26263">MRRHFFKLVPLAGLLAVGGLSISSGQLPFLGGSQQVAATSYRTMSVTLKDGSTSQVRWNACQKTITYAVNLAGVKSGAKADTLRMVRKGFAKLAAINGISYTYKGTTSFVPTKENLAASPAEIVVAVVNKGRTDFSFAKDTLGVGGVLWNSWTTSSGGTGVAAVRGYAILNASSLPGLKKGFGEGTTQGNLLLHELGHVMGLEHVQTTKNLMDPELTKYAPNAYGPGDKAGLVALADGCIDVPGNLAVKDLN</sequence>
<gene>
    <name evidence="1" type="ORF">ACIB24_16375</name>
</gene>
<dbReference type="InterPro" id="IPR024079">
    <property type="entry name" value="MetalloPept_cat_dom_sf"/>
</dbReference>
<dbReference type="Gene3D" id="3.40.390.10">
    <property type="entry name" value="Collagenase (Catalytic Domain)"/>
    <property type="match status" value="1"/>
</dbReference>
<accession>A0ABW8ARD5</accession>
<dbReference type="RefSeq" id="WP_398282556.1">
    <property type="nucleotide sequence ID" value="NZ_JBITLV010000005.1"/>
</dbReference>
<dbReference type="SUPFAM" id="SSF55486">
    <property type="entry name" value="Metalloproteases ('zincins'), catalytic domain"/>
    <property type="match status" value="1"/>
</dbReference>
<proteinExistence type="predicted"/>
<evidence type="ECO:0000313" key="1">
    <source>
        <dbReference type="EMBL" id="MFI7588648.1"/>
    </source>
</evidence>
<comment type="caution">
    <text evidence="1">The sequence shown here is derived from an EMBL/GenBank/DDBJ whole genome shotgun (WGS) entry which is preliminary data.</text>
</comment>
<keyword evidence="2" id="KW-1185">Reference proteome</keyword>
<protein>
    <submittedName>
        <fullName evidence="1">Uncharacterized protein</fullName>
    </submittedName>
</protein>
<dbReference type="EMBL" id="JBITLV010000005">
    <property type="protein sequence ID" value="MFI7588648.1"/>
    <property type="molecule type" value="Genomic_DNA"/>
</dbReference>
<reference evidence="1 2" key="1">
    <citation type="submission" date="2024-10" db="EMBL/GenBank/DDBJ databases">
        <title>The Natural Products Discovery Center: Release of the First 8490 Sequenced Strains for Exploring Actinobacteria Biosynthetic Diversity.</title>
        <authorList>
            <person name="Kalkreuter E."/>
            <person name="Kautsar S.A."/>
            <person name="Yang D."/>
            <person name="Bader C.D."/>
            <person name="Teijaro C.N."/>
            <person name="Fluegel L."/>
            <person name="Davis C.M."/>
            <person name="Simpson J.R."/>
            <person name="Lauterbach L."/>
            <person name="Steele A.D."/>
            <person name="Gui C."/>
            <person name="Meng S."/>
            <person name="Li G."/>
            <person name="Viehrig K."/>
            <person name="Ye F."/>
            <person name="Su P."/>
            <person name="Kiefer A.F."/>
            <person name="Nichols A."/>
            <person name="Cepeda A.J."/>
            <person name="Yan W."/>
            <person name="Fan B."/>
            <person name="Jiang Y."/>
            <person name="Adhikari A."/>
            <person name="Zheng C.-J."/>
            <person name="Schuster L."/>
            <person name="Cowan T.M."/>
            <person name="Smanski M.J."/>
            <person name="Chevrette M.G."/>
            <person name="De Carvalho L.P.S."/>
            <person name="Shen B."/>
        </authorList>
    </citation>
    <scope>NUCLEOTIDE SEQUENCE [LARGE SCALE GENOMIC DNA]</scope>
    <source>
        <strain evidence="1 2">NPDC049639</strain>
    </source>
</reference>
<name>A0ABW8ARD5_9ACTN</name>
<dbReference type="Proteomes" id="UP001612915">
    <property type="component" value="Unassembled WGS sequence"/>
</dbReference>